<name>A0A4U8Q3U6_9FIRM</name>
<proteinExistence type="predicted"/>
<keyword evidence="2" id="KW-1185">Reference proteome</keyword>
<gene>
    <name evidence="1" type="ORF">DSM106044_03623</name>
</gene>
<dbReference type="SUPFAM" id="SSF53474">
    <property type="entry name" value="alpha/beta-Hydrolases"/>
    <property type="match status" value="1"/>
</dbReference>
<evidence type="ECO:0000313" key="2">
    <source>
        <dbReference type="Proteomes" id="UP000306509"/>
    </source>
</evidence>
<accession>A0A4U8Q3U6</accession>
<dbReference type="Gene3D" id="3.40.50.1820">
    <property type="entry name" value="alpha/beta hydrolase"/>
    <property type="match status" value="1"/>
</dbReference>
<dbReference type="RefSeq" id="WP_242858590.1">
    <property type="nucleotide sequence ID" value="NZ_JTGN01000019.1"/>
</dbReference>
<organism evidence="1 2">
    <name type="scientific">Robinsoniella peoriensis</name>
    <dbReference type="NCBI Taxonomy" id="180332"/>
    <lineage>
        <taxon>Bacteria</taxon>
        <taxon>Bacillati</taxon>
        <taxon>Bacillota</taxon>
        <taxon>Clostridia</taxon>
        <taxon>Lachnospirales</taxon>
        <taxon>Lachnospiraceae</taxon>
        <taxon>Robinsoniella</taxon>
    </lineage>
</organism>
<dbReference type="InterPro" id="IPR029058">
    <property type="entry name" value="AB_hydrolase_fold"/>
</dbReference>
<reference evidence="1 2" key="1">
    <citation type="journal article" date="2019" name="Anaerobe">
        <title>Detection of Robinsoniella peoriensis in multiple bone samples of a trauma patient.</title>
        <authorList>
            <person name="Schrottner P."/>
            <person name="Hartwich K."/>
            <person name="Bunk B."/>
            <person name="Schober I."/>
            <person name="Helbig S."/>
            <person name="Rudolph W.W."/>
            <person name="Gunzer F."/>
        </authorList>
    </citation>
    <scope>NUCLEOTIDE SEQUENCE [LARGE SCALE GENOMIC DNA]</scope>
    <source>
        <strain evidence="1 2">DSM 106044</strain>
    </source>
</reference>
<comment type="caution">
    <text evidence="1">The sequence shown here is derived from an EMBL/GenBank/DDBJ whole genome shotgun (WGS) entry which is preliminary data.</text>
</comment>
<sequence>MLIKPLNEEAIKQAGWNDTYISGYSERVHIFYYHAEAASKNIIVLHTPVIAVKNCYECYEQLGSIYGFNVFAVDYVPGEGECSGTTKDFTLPNMVANLDAVYEYVSGKYSGDIHLLGYTGIGGIMAQYYLGTGCKFKSFAQFACGIYGDIAPLGLPKFLAKPLIQVCRLLIRIKPTLAITFTPPPAKGYHAELDNEFYKSFRLRDANFFIMKINTLLRMLECMVGKESLLKVPLACPTLVFKTLHDRYFSCDYFNQYFDALTCEKKLVEINDVHNSYFISPEPFMKEIAAWVNSH</sequence>
<evidence type="ECO:0000313" key="1">
    <source>
        <dbReference type="EMBL" id="TLC99420.1"/>
    </source>
</evidence>
<evidence type="ECO:0008006" key="3">
    <source>
        <dbReference type="Google" id="ProtNLM"/>
    </source>
</evidence>
<dbReference type="Proteomes" id="UP000306509">
    <property type="component" value="Unassembled WGS sequence"/>
</dbReference>
<dbReference type="EMBL" id="QGQD01000069">
    <property type="protein sequence ID" value="TLC99420.1"/>
    <property type="molecule type" value="Genomic_DNA"/>
</dbReference>
<protein>
    <recommendedName>
        <fullName evidence="3">Alpha/beta hydrolase family protein</fullName>
    </recommendedName>
</protein>
<dbReference type="STRING" id="180332.GCA_000797495_05624"/>
<dbReference type="AlphaFoldDB" id="A0A4U8Q3U6"/>